<evidence type="ECO:0000313" key="1">
    <source>
        <dbReference type="EMBL" id="KAG5580324.1"/>
    </source>
</evidence>
<accession>A0A9J5WZ38</accession>
<reference evidence="1 2" key="1">
    <citation type="submission" date="2020-09" db="EMBL/GenBank/DDBJ databases">
        <title>De no assembly of potato wild relative species, Solanum commersonii.</title>
        <authorList>
            <person name="Cho K."/>
        </authorList>
    </citation>
    <scope>NUCLEOTIDE SEQUENCE [LARGE SCALE GENOMIC DNA]</scope>
    <source>
        <strain evidence="1">LZ3.2</strain>
        <tissue evidence="1">Leaf</tissue>
    </source>
</reference>
<sequence length="255" mass="30104">MGRPRIIYCSELIDKVLNRITGWKAKLLSYGGRATLVKHVLESIPIHIISAISPPSTVIKQIQSLLADFFWGWKNDRKKYHWSSWRNLSFPYEEGGIGMRNLKDACTTFQYKQWWVFRSKHTLWGEFLRAKYCQRSNPISTKWDTGESLIWKHLMHNKVKIEEHIHWQINSGTCSFWWDNWLGIGPLANFSDECNKFNNTVVEDFLIDGQWNLEMVLQQVPQNMVTNILDIQIHYQQGVPDQPVWKLNPNEKHSF</sequence>
<dbReference type="AlphaFoldDB" id="A0A9J5WZ38"/>
<dbReference type="EMBL" id="JACXVP010000010">
    <property type="protein sequence ID" value="KAG5580324.1"/>
    <property type="molecule type" value="Genomic_DNA"/>
</dbReference>
<dbReference type="PANTHER" id="PTHR33116:SF82">
    <property type="entry name" value="RNASE H FAMILY PROTEIN"/>
    <property type="match status" value="1"/>
</dbReference>
<evidence type="ECO:0000313" key="2">
    <source>
        <dbReference type="Proteomes" id="UP000824120"/>
    </source>
</evidence>
<gene>
    <name evidence="1" type="ORF">H5410_050951</name>
</gene>
<protein>
    <submittedName>
        <fullName evidence="1">Uncharacterized protein</fullName>
    </submittedName>
</protein>
<dbReference type="Proteomes" id="UP000824120">
    <property type="component" value="Chromosome 10"/>
</dbReference>
<organism evidence="1 2">
    <name type="scientific">Solanum commersonii</name>
    <name type="common">Commerson's wild potato</name>
    <name type="synonym">Commerson's nightshade</name>
    <dbReference type="NCBI Taxonomy" id="4109"/>
    <lineage>
        <taxon>Eukaryota</taxon>
        <taxon>Viridiplantae</taxon>
        <taxon>Streptophyta</taxon>
        <taxon>Embryophyta</taxon>
        <taxon>Tracheophyta</taxon>
        <taxon>Spermatophyta</taxon>
        <taxon>Magnoliopsida</taxon>
        <taxon>eudicotyledons</taxon>
        <taxon>Gunneridae</taxon>
        <taxon>Pentapetalae</taxon>
        <taxon>asterids</taxon>
        <taxon>lamiids</taxon>
        <taxon>Solanales</taxon>
        <taxon>Solanaceae</taxon>
        <taxon>Solanoideae</taxon>
        <taxon>Solaneae</taxon>
        <taxon>Solanum</taxon>
    </lineage>
</organism>
<keyword evidence="2" id="KW-1185">Reference proteome</keyword>
<name>A0A9J5WZ38_SOLCO</name>
<proteinExistence type="predicted"/>
<dbReference type="PANTHER" id="PTHR33116">
    <property type="entry name" value="REVERSE TRANSCRIPTASE ZINC-BINDING DOMAIN-CONTAINING PROTEIN-RELATED-RELATED"/>
    <property type="match status" value="1"/>
</dbReference>
<comment type="caution">
    <text evidence="1">The sequence shown here is derived from an EMBL/GenBank/DDBJ whole genome shotgun (WGS) entry which is preliminary data.</text>
</comment>
<dbReference type="OrthoDB" id="1288152at2759"/>